<evidence type="ECO:0000259" key="2">
    <source>
        <dbReference type="PROSITE" id="PS50883"/>
    </source>
</evidence>
<dbReference type="EMBL" id="FNDG01000005">
    <property type="protein sequence ID" value="SDH55698.1"/>
    <property type="molecule type" value="Genomic_DNA"/>
</dbReference>
<name>A0A1G8DDA5_9GAMM</name>
<dbReference type="InterPro" id="IPR035919">
    <property type="entry name" value="EAL_sf"/>
</dbReference>
<reference evidence="3 4" key="1">
    <citation type="submission" date="2016-10" db="EMBL/GenBank/DDBJ databases">
        <authorList>
            <person name="de Groot N.N."/>
        </authorList>
    </citation>
    <scope>NUCLEOTIDE SEQUENCE [LARGE SCALE GENOMIC DNA]</scope>
    <source>
        <strain evidence="3 4">LMG 18387</strain>
    </source>
</reference>
<gene>
    <name evidence="3" type="ORF">SAMN05216588_105224</name>
</gene>
<dbReference type="STRING" id="29435.SAMN05216588_105224"/>
<dbReference type="InterPro" id="IPR035965">
    <property type="entry name" value="PAS-like_dom_sf"/>
</dbReference>
<dbReference type="PROSITE" id="PS50883">
    <property type="entry name" value="EAL"/>
    <property type="match status" value="1"/>
</dbReference>
<dbReference type="Pfam" id="PF00563">
    <property type="entry name" value="EAL"/>
    <property type="match status" value="1"/>
</dbReference>
<dbReference type="GO" id="GO:0071111">
    <property type="term" value="F:cyclic-guanylate-specific phosphodiesterase activity"/>
    <property type="evidence" value="ECO:0007669"/>
    <property type="project" value="InterPro"/>
</dbReference>
<dbReference type="InterPro" id="IPR050706">
    <property type="entry name" value="Cyclic-di-GMP_PDE-like"/>
</dbReference>
<organism evidence="3 4">
    <name type="scientific">Phytopseudomonas flavescens</name>
    <dbReference type="NCBI Taxonomy" id="29435"/>
    <lineage>
        <taxon>Bacteria</taxon>
        <taxon>Pseudomonadati</taxon>
        <taxon>Pseudomonadota</taxon>
        <taxon>Gammaproteobacteria</taxon>
        <taxon>Pseudomonadales</taxon>
        <taxon>Pseudomonadaceae</taxon>
        <taxon>Phytopseudomonas</taxon>
    </lineage>
</organism>
<dbReference type="Gene3D" id="3.30.450.20">
    <property type="entry name" value="PAS domain"/>
    <property type="match status" value="1"/>
</dbReference>
<dbReference type="Gene3D" id="3.20.20.450">
    <property type="entry name" value="EAL domain"/>
    <property type="match status" value="1"/>
</dbReference>
<evidence type="ECO:0000259" key="1">
    <source>
        <dbReference type="PROSITE" id="PS50112"/>
    </source>
</evidence>
<protein>
    <submittedName>
        <fullName evidence="3">PAS domain S-box-containing protein</fullName>
    </submittedName>
</protein>
<dbReference type="PANTHER" id="PTHR33121">
    <property type="entry name" value="CYCLIC DI-GMP PHOSPHODIESTERASE PDEF"/>
    <property type="match status" value="1"/>
</dbReference>
<evidence type="ECO:0000313" key="3">
    <source>
        <dbReference type="EMBL" id="SDH55698.1"/>
    </source>
</evidence>
<dbReference type="SMART" id="SM00052">
    <property type="entry name" value="EAL"/>
    <property type="match status" value="1"/>
</dbReference>
<feature type="domain" description="PAS" evidence="1">
    <location>
        <begin position="28"/>
        <end position="73"/>
    </location>
</feature>
<dbReference type="NCBIfam" id="TIGR00229">
    <property type="entry name" value="sensory_box"/>
    <property type="match status" value="1"/>
</dbReference>
<proteinExistence type="predicted"/>
<dbReference type="InterPro" id="IPR001633">
    <property type="entry name" value="EAL_dom"/>
</dbReference>
<dbReference type="PANTHER" id="PTHR33121:SF79">
    <property type="entry name" value="CYCLIC DI-GMP PHOSPHODIESTERASE PDED-RELATED"/>
    <property type="match status" value="1"/>
</dbReference>
<dbReference type="SUPFAM" id="SSF55785">
    <property type="entry name" value="PYP-like sensor domain (PAS domain)"/>
    <property type="match status" value="1"/>
</dbReference>
<dbReference type="SUPFAM" id="SSF141868">
    <property type="entry name" value="EAL domain-like"/>
    <property type="match status" value="1"/>
</dbReference>
<dbReference type="CDD" id="cd01948">
    <property type="entry name" value="EAL"/>
    <property type="match status" value="1"/>
</dbReference>
<sequence>MEGGGVSAGNDCRDKAASGHVEGSRFDVDAVLAVIFELTADCILLSDAQGRLRALSQGACEAFGYGRGEMLGEPVQCLLSQVPGLPWSETGEDSGDREWCCAGIRRDGSHLPLRLRSRVLVAGKQRRCLFICDEPGECRRLSEQSRLPGLRERLAAHPDSRYATQLVDDEPRTRRQGRPLAREVANLDERAASEQAEHTRQLVTRLSQAVTRRELELHYQPQFALHSLEVSGMEALLRWRDGARGLVAPGQFIGLAIEHELMPEIGRWVIRKACEDARYLAECGLLDVGVAVNVCASLFGEADFFDFVHGTLAQTGLTADRLELEITEDEAMKSPQCIQAHARHLREAGVRLAMDDFGVGYSSLGRLRSLHFSKLKIDRSFVLRLPCSRHDEAIIRAVLSLADDLGMQVIAEGVENQRQLDCLRALGCSHGQGFWFARPMPLARLIEWLQQRRDGNETINTAP</sequence>
<feature type="domain" description="EAL" evidence="2">
    <location>
        <begin position="199"/>
        <end position="453"/>
    </location>
</feature>
<accession>A0A1G8DDA5</accession>
<dbReference type="AlphaFoldDB" id="A0A1G8DDA5"/>
<evidence type="ECO:0000313" key="4">
    <source>
        <dbReference type="Proteomes" id="UP000198606"/>
    </source>
</evidence>
<dbReference type="InterPro" id="IPR000014">
    <property type="entry name" value="PAS"/>
</dbReference>
<dbReference type="PROSITE" id="PS50112">
    <property type="entry name" value="PAS"/>
    <property type="match status" value="1"/>
</dbReference>
<dbReference type="Proteomes" id="UP000198606">
    <property type="component" value="Unassembled WGS sequence"/>
</dbReference>